<dbReference type="AlphaFoldDB" id="A0A1R1B0U2"/>
<dbReference type="PRINTS" id="PR00605">
    <property type="entry name" value="CYTCHROMECIC"/>
</dbReference>
<feature type="signal peptide" evidence="9">
    <location>
        <begin position="1"/>
        <end position="21"/>
    </location>
</feature>
<proteinExistence type="predicted"/>
<evidence type="ECO:0000256" key="5">
    <source>
        <dbReference type="ARBA" id="ARBA00023004"/>
    </source>
</evidence>
<dbReference type="OrthoDB" id="7933886at2"/>
<dbReference type="Gene3D" id="1.10.760.10">
    <property type="entry name" value="Cytochrome c-like domain"/>
    <property type="match status" value="1"/>
</dbReference>
<evidence type="ECO:0000256" key="2">
    <source>
        <dbReference type="ARBA" id="ARBA00022617"/>
    </source>
</evidence>
<dbReference type="STRING" id="1401.BK123_15990"/>
<dbReference type="InterPro" id="IPR009056">
    <property type="entry name" value="Cyt_c-like_dom"/>
</dbReference>
<dbReference type="InterPro" id="IPR012218">
    <property type="entry name" value="Cyt_c_BACSU-c550-type"/>
</dbReference>
<reference evidence="11 12" key="1">
    <citation type="submission" date="2016-11" db="EMBL/GenBank/DDBJ databases">
        <title>Paenibacillus species isolates.</title>
        <authorList>
            <person name="Beno S.M."/>
        </authorList>
    </citation>
    <scope>NUCLEOTIDE SEQUENCE [LARGE SCALE GENOMIC DNA]</scope>
    <source>
        <strain evidence="11 12">FSL F4-0100</strain>
    </source>
</reference>
<feature type="domain" description="Cytochrome c" evidence="10">
    <location>
        <begin position="47"/>
        <end position="125"/>
    </location>
</feature>
<keyword evidence="3 7" id="KW-0479">Metal-binding</keyword>
<evidence type="ECO:0000256" key="4">
    <source>
        <dbReference type="ARBA" id="ARBA00022982"/>
    </source>
</evidence>
<protein>
    <submittedName>
        <fullName evidence="11">Cytochrome C</fullName>
    </submittedName>
</protein>
<dbReference type="GO" id="GO:0005506">
    <property type="term" value="F:iron ion binding"/>
    <property type="evidence" value="ECO:0007669"/>
    <property type="project" value="InterPro"/>
</dbReference>
<evidence type="ECO:0000256" key="9">
    <source>
        <dbReference type="SAM" id="SignalP"/>
    </source>
</evidence>
<accession>A0A1R1B0U2</accession>
<evidence type="ECO:0000313" key="12">
    <source>
        <dbReference type="Proteomes" id="UP000187074"/>
    </source>
</evidence>
<evidence type="ECO:0000256" key="7">
    <source>
        <dbReference type="PIRSR" id="PIRSR000025-2"/>
    </source>
</evidence>
<dbReference type="PROSITE" id="PS51257">
    <property type="entry name" value="PROKAR_LIPOPROTEIN"/>
    <property type="match status" value="1"/>
</dbReference>
<organism evidence="11 12">
    <name type="scientific">Paenibacillus lautus</name>
    <name type="common">Bacillus lautus</name>
    <dbReference type="NCBI Taxonomy" id="1401"/>
    <lineage>
        <taxon>Bacteria</taxon>
        <taxon>Bacillati</taxon>
        <taxon>Bacillota</taxon>
        <taxon>Bacilli</taxon>
        <taxon>Bacillales</taxon>
        <taxon>Paenibacillaceae</taxon>
        <taxon>Paenibacillus</taxon>
    </lineage>
</organism>
<feature type="binding site" description="covalent" evidence="6">
    <location>
        <position position="62"/>
    </location>
    <ligand>
        <name>heme c</name>
        <dbReference type="ChEBI" id="CHEBI:61717"/>
    </ligand>
</feature>
<feature type="chain" id="PRO_5039114745" evidence="9">
    <location>
        <begin position="22"/>
        <end position="125"/>
    </location>
</feature>
<dbReference type="PIRSF" id="PIRSF000025">
    <property type="entry name" value="Cytc_Bsub_c550"/>
    <property type="match status" value="1"/>
</dbReference>
<keyword evidence="1" id="KW-0813">Transport</keyword>
<name>A0A1R1B0U2_PAELA</name>
<dbReference type="GO" id="GO:0009055">
    <property type="term" value="F:electron transfer activity"/>
    <property type="evidence" value="ECO:0007669"/>
    <property type="project" value="InterPro"/>
</dbReference>
<evidence type="ECO:0000256" key="3">
    <source>
        <dbReference type="ARBA" id="ARBA00022723"/>
    </source>
</evidence>
<dbReference type="GO" id="GO:0020037">
    <property type="term" value="F:heme binding"/>
    <property type="evidence" value="ECO:0007669"/>
    <property type="project" value="InterPro"/>
</dbReference>
<dbReference type="InterPro" id="IPR036909">
    <property type="entry name" value="Cyt_c-like_dom_sf"/>
</dbReference>
<sequence length="125" mass="12834">MFKKGLLFVMLLSAFAFGVVACGGKNTSEPAPAENGGQAPQEGTTGGDATNAEATSLYNANCMACHATDLSGGGNFPNLQNVGSKYDASQISAIITNGRNGMPAFQGKLSADEINVLSEWLSAKK</sequence>
<feature type="binding site" description="axial binding residue" evidence="7">
    <location>
        <position position="66"/>
    </location>
    <ligand>
        <name>heme c</name>
        <dbReference type="ChEBI" id="CHEBI:61717"/>
    </ligand>
    <ligandPart>
        <name>Fe</name>
        <dbReference type="ChEBI" id="CHEBI:18248"/>
    </ligandPart>
</feature>
<evidence type="ECO:0000259" key="10">
    <source>
        <dbReference type="PROSITE" id="PS51007"/>
    </source>
</evidence>
<dbReference type="PROSITE" id="PS51007">
    <property type="entry name" value="CYTC"/>
    <property type="match status" value="1"/>
</dbReference>
<comment type="PTM">
    <text evidence="6">Binds 1 heme c group covalently per subunit.</text>
</comment>
<dbReference type="InterPro" id="IPR051811">
    <property type="entry name" value="Cytochrome_c550/c551-like"/>
</dbReference>
<feature type="region of interest" description="Disordered" evidence="8">
    <location>
        <begin position="28"/>
        <end position="51"/>
    </location>
</feature>
<evidence type="ECO:0000256" key="6">
    <source>
        <dbReference type="PIRSR" id="PIRSR000025-1"/>
    </source>
</evidence>
<evidence type="ECO:0000256" key="8">
    <source>
        <dbReference type="SAM" id="MobiDB-lite"/>
    </source>
</evidence>
<feature type="binding site" description="covalent" evidence="6">
    <location>
        <position position="65"/>
    </location>
    <ligand>
        <name>heme c</name>
        <dbReference type="ChEBI" id="CHEBI:61717"/>
    </ligand>
</feature>
<keyword evidence="4" id="KW-0249">Electron transport</keyword>
<evidence type="ECO:0000256" key="1">
    <source>
        <dbReference type="ARBA" id="ARBA00022448"/>
    </source>
</evidence>
<keyword evidence="5 7" id="KW-0408">Iron</keyword>
<dbReference type="PANTHER" id="PTHR37823">
    <property type="entry name" value="CYTOCHROME C-553-LIKE"/>
    <property type="match status" value="1"/>
</dbReference>
<dbReference type="SUPFAM" id="SSF46626">
    <property type="entry name" value="Cytochrome c"/>
    <property type="match status" value="1"/>
</dbReference>
<dbReference type="GO" id="GO:0016020">
    <property type="term" value="C:membrane"/>
    <property type="evidence" value="ECO:0007669"/>
    <property type="project" value="InterPro"/>
</dbReference>
<dbReference type="Pfam" id="PF13442">
    <property type="entry name" value="Cytochrome_CBB3"/>
    <property type="match status" value="1"/>
</dbReference>
<keyword evidence="9" id="KW-0732">Signal</keyword>
<feature type="binding site" description="axial binding residue" evidence="7">
    <location>
        <position position="102"/>
    </location>
    <ligand>
        <name>heme c</name>
        <dbReference type="ChEBI" id="CHEBI:61717"/>
    </ligand>
    <ligandPart>
        <name>Fe</name>
        <dbReference type="ChEBI" id="CHEBI:18248"/>
    </ligandPart>
</feature>
<dbReference type="PANTHER" id="PTHR37823:SF4">
    <property type="entry name" value="MENAQUINOL-CYTOCHROME C REDUCTASE CYTOCHROME B_C SUBUNIT"/>
    <property type="match status" value="1"/>
</dbReference>
<keyword evidence="2 6" id="KW-0349">Heme</keyword>
<comment type="caution">
    <text evidence="11">The sequence shown here is derived from an EMBL/GenBank/DDBJ whole genome shotgun (WGS) entry which is preliminary data.</text>
</comment>
<gene>
    <name evidence="11" type="ORF">BK123_15990</name>
</gene>
<dbReference type="RefSeq" id="WP_076323386.1">
    <property type="nucleotide sequence ID" value="NZ_MRTF01000005.1"/>
</dbReference>
<evidence type="ECO:0000313" key="11">
    <source>
        <dbReference type="EMBL" id="OME92127.1"/>
    </source>
</evidence>
<dbReference type="EMBL" id="MRTF01000005">
    <property type="protein sequence ID" value="OME92127.1"/>
    <property type="molecule type" value="Genomic_DNA"/>
</dbReference>
<dbReference type="InterPro" id="IPR008168">
    <property type="entry name" value="Cyt_C_IC"/>
</dbReference>
<dbReference type="Proteomes" id="UP000187074">
    <property type="component" value="Unassembled WGS sequence"/>
</dbReference>